<evidence type="ECO:0000313" key="1">
    <source>
        <dbReference type="EMBL" id="EUA86061.1"/>
    </source>
</evidence>
<comment type="caution">
    <text evidence="1">The sequence shown here is derived from an EMBL/GenBank/DDBJ whole genome shotgun (WGS) entry which is preliminary data.</text>
</comment>
<accession>A0ABP3A5W8</accession>
<sequence>MRADVPDTDIDRTVVEGADVVQTIVRDPAPPNNVIGSVGVKSGLMLLIPKFSVPLLKNPTLP</sequence>
<dbReference type="Proteomes" id="UP000020681">
    <property type="component" value="Unassembled WGS sequence"/>
</dbReference>
<dbReference type="EMBL" id="JAOL01000184">
    <property type="protein sequence ID" value="EUA86061.1"/>
    <property type="molecule type" value="Genomic_DNA"/>
</dbReference>
<organism evidence="1 2">
    <name type="scientific">Mycobacterium ulcerans str. Harvey</name>
    <dbReference type="NCBI Taxonomy" id="1299332"/>
    <lineage>
        <taxon>Bacteria</taxon>
        <taxon>Bacillati</taxon>
        <taxon>Actinomycetota</taxon>
        <taxon>Actinomycetes</taxon>
        <taxon>Mycobacteriales</taxon>
        <taxon>Mycobacteriaceae</taxon>
        <taxon>Mycobacterium</taxon>
        <taxon>Mycobacterium ulcerans group</taxon>
    </lineage>
</organism>
<reference evidence="1 2" key="1">
    <citation type="submission" date="2014-01" db="EMBL/GenBank/DDBJ databases">
        <authorList>
            <person name="Dobos K."/>
            <person name="Lenaerts A."/>
            <person name="Ordway D."/>
            <person name="DeGroote M.A."/>
            <person name="Parker T."/>
            <person name="Sizemore C."/>
            <person name="Tallon L.J."/>
            <person name="Sadzewicz L.K."/>
            <person name="Sengamalay N."/>
            <person name="Fraser C.M."/>
            <person name="Hine E."/>
            <person name="Shefchek K.A."/>
            <person name="Das S.P."/>
            <person name="Tettelin H."/>
        </authorList>
    </citation>
    <scope>NUCLEOTIDE SEQUENCE [LARGE SCALE GENOMIC DNA]</scope>
    <source>
        <strain evidence="1 2">Harvey</strain>
    </source>
</reference>
<name>A0ABP3A5W8_MYCUL</name>
<gene>
    <name evidence="1" type="ORF">I551_7497</name>
</gene>
<evidence type="ECO:0000313" key="2">
    <source>
        <dbReference type="Proteomes" id="UP000020681"/>
    </source>
</evidence>
<proteinExistence type="predicted"/>
<protein>
    <submittedName>
        <fullName evidence="1">Uncharacterized protein</fullName>
    </submittedName>
</protein>
<keyword evidence="2" id="KW-1185">Reference proteome</keyword>